<organism evidence="1">
    <name type="scientific">marine metagenome</name>
    <dbReference type="NCBI Taxonomy" id="408172"/>
    <lineage>
        <taxon>unclassified sequences</taxon>
        <taxon>metagenomes</taxon>
        <taxon>ecological metagenomes</taxon>
    </lineage>
</organism>
<protein>
    <submittedName>
        <fullName evidence="1">Uncharacterized protein</fullName>
    </submittedName>
</protein>
<gene>
    <name evidence="1" type="ORF">METZ01_LOCUS433251</name>
</gene>
<dbReference type="AlphaFoldDB" id="A0A382YAP8"/>
<evidence type="ECO:0000313" key="1">
    <source>
        <dbReference type="EMBL" id="SVD80397.1"/>
    </source>
</evidence>
<dbReference type="EMBL" id="UINC01174331">
    <property type="protein sequence ID" value="SVD80397.1"/>
    <property type="molecule type" value="Genomic_DNA"/>
</dbReference>
<reference evidence="1" key="1">
    <citation type="submission" date="2018-05" db="EMBL/GenBank/DDBJ databases">
        <authorList>
            <person name="Lanie J.A."/>
            <person name="Ng W.-L."/>
            <person name="Kazmierczak K.M."/>
            <person name="Andrzejewski T.M."/>
            <person name="Davidsen T.M."/>
            <person name="Wayne K.J."/>
            <person name="Tettelin H."/>
            <person name="Glass J.I."/>
            <person name="Rusch D."/>
            <person name="Podicherti R."/>
            <person name="Tsui H.-C.T."/>
            <person name="Winkler M.E."/>
        </authorList>
    </citation>
    <scope>NUCLEOTIDE SEQUENCE</scope>
</reference>
<proteinExistence type="predicted"/>
<name>A0A382YAP8_9ZZZZ</name>
<feature type="non-terminal residue" evidence="1">
    <location>
        <position position="55"/>
    </location>
</feature>
<accession>A0A382YAP8</accession>
<sequence length="55" mass="6216">MKPKSHITIEPGLKISAQMDAEPSEEDFSFARQMGVVYAVAWCSPDNASPKYYRH</sequence>